<feature type="transmembrane region" description="Helical" evidence="7">
    <location>
        <begin position="182"/>
        <end position="203"/>
    </location>
</feature>
<dbReference type="EMBL" id="JADGKB010000027">
    <property type="protein sequence ID" value="KAJ3258441.1"/>
    <property type="molecule type" value="Genomic_DNA"/>
</dbReference>
<accession>A0AAD5Y4I6</accession>
<keyword evidence="3 8" id="KW-0732">Signal</keyword>
<dbReference type="GO" id="GO:0008250">
    <property type="term" value="C:oligosaccharyltransferase complex"/>
    <property type="evidence" value="ECO:0007669"/>
    <property type="project" value="InterPro"/>
</dbReference>
<evidence type="ECO:0000256" key="7">
    <source>
        <dbReference type="SAM" id="Phobius"/>
    </source>
</evidence>
<evidence type="ECO:0000256" key="2">
    <source>
        <dbReference type="ARBA" id="ARBA00022692"/>
    </source>
</evidence>
<feature type="chain" id="PRO_5044214224" evidence="8">
    <location>
        <begin position="23"/>
        <end position="238"/>
    </location>
</feature>
<keyword evidence="4" id="KW-0256">Endoplasmic reticulum</keyword>
<name>A0AAD5Y4I6_9FUNG</name>
<comment type="subcellular location">
    <subcellularLocation>
        <location evidence="1">Endoplasmic reticulum membrane</location>
        <topology evidence="1">Multi-pass membrane protein</topology>
    </subcellularLocation>
</comment>
<dbReference type="AlphaFoldDB" id="A0AAD5Y4I6"/>
<dbReference type="InterPro" id="IPR008814">
    <property type="entry name" value="Swp1"/>
</dbReference>
<keyword evidence="10" id="KW-0647">Proteasome</keyword>
<comment type="caution">
    <text evidence="10">The sequence shown here is derived from an EMBL/GenBank/DDBJ whole genome shotgun (WGS) entry which is preliminary data.</text>
</comment>
<dbReference type="PANTHER" id="PTHR12640:SF0">
    <property type="entry name" value="DOLICHYL-DIPHOSPHOOLIGOSACCHARIDE--PROTEIN GLYCOSYLTRANSFERASE SUBUNIT 2"/>
    <property type="match status" value="1"/>
</dbReference>
<evidence type="ECO:0000256" key="8">
    <source>
        <dbReference type="SAM" id="SignalP"/>
    </source>
</evidence>
<evidence type="ECO:0000256" key="3">
    <source>
        <dbReference type="ARBA" id="ARBA00022729"/>
    </source>
</evidence>
<evidence type="ECO:0000313" key="11">
    <source>
        <dbReference type="Proteomes" id="UP001210925"/>
    </source>
</evidence>
<dbReference type="Proteomes" id="UP001210925">
    <property type="component" value="Unassembled WGS sequence"/>
</dbReference>
<keyword evidence="2 7" id="KW-0812">Transmembrane</keyword>
<keyword evidence="11" id="KW-1185">Reference proteome</keyword>
<gene>
    <name evidence="10" type="primary">RPN2</name>
    <name evidence="10" type="ORF">HK103_003563</name>
</gene>
<reference evidence="10" key="1">
    <citation type="submission" date="2020-05" db="EMBL/GenBank/DDBJ databases">
        <title>Phylogenomic resolution of chytrid fungi.</title>
        <authorList>
            <person name="Stajich J.E."/>
            <person name="Amses K."/>
            <person name="Simmons R."/>
            <person name="Seto K."/>
            <person name="Myers J."/>
            <person name="Bonds A."/>
            <person name="Quandt C.A."/>
            <person name="Barry K."/>
            <person name="Liu P."/>
            <person name="Grigoriev I."/>
            <person name="Longcore J.E."/>
            <person name="James T.Y."/>
        </authorList>
    </citation>
    <scope>NUCLEOTIDE SEQUENCE</scope>
    <source>
        <strain evidence="10">PLAUS21</strain>
    </source>
</reference>
<dbReference type="GO" id="GO:0006487">
    <property type="term" value="P:protein N-linked glycosylation"/>
    <property type="evidence" value="ECO:0007669"/>
    <property type="project" value="TreeGrafter"/>
</dbReference>
<evidence type="ECO:0000313" key="10">
    <source>
        <dbReference type="EMBL" id="KAJ3258441.1"/>
    </source>
</evidence>
<keyword evidence="5 7" id="KW-1133">Transmembrane helix</keyword>
<evidence type="ECO:0000256" key="4">
    <source>
        <dbReference type="ARBA" id="ARBA00022824"/>
    </source>
</evidence>
<evidence type="ECO:0000256" key="6">
    <source>
        <dbReference type="ARBA" id="ARBA00023136"/>
    </source>
</evidence>
<organism evidence="10 11">
    <name type="scientific">Boothiomyces macroporosus</name>
    <dbReference type="NCBI Taxonomy" id="261099"/>
    <lineage>
        <taxon>Eukaryota</taxon>
        <taxon>Fungi</taxon>
        <taxon>Fungi incertae sedis</taxon>
        <taxon>Chytridiomycota</taxon>
        <taxon>Chytridiomycota incertae sedis</taxon>
        <taxon>Chytridiomycetes</taxon>
        <taxon>Rhizophydiales</taxon>
        <taxon>Terramycetaceae</taxon>
        <taxon>Boothiomyces</taxon>
    </lineage>
</organism>
<proteinExistence type="predicted"/>
<protein>
    <submittedName>
        <fullName evidence="10">Proteasome regulatory particle base subunit</fullName>
    </submittedName>
</protein>
<dbReference type="InterPro" id="IPR056790">
    <property type="entry name" value="Ribophorin_II_C"/>
</dbReference>
<dbReference type="GO" id="GO:0000502">
    <property type="term" value="C:proteasome complex"/>
    <property type="evidence" value="ECO:0007669"/>
    <property type="project" value="UniProtKB-KW"/>
</dbReference>
<sequence length="238" mass="26876">MQPIYFLFVLLTSAINVSLKLSHYKESMEKINHALKFPQKQDLKLTSSEKLQLNVDLESFTPHQAVLAVGDKAYVLEKKGSGYTFELNHKNILPSGDYEYSLFIANKNEKLEYPLGVLAIKNSAIKKEDDFHLKKEIFHTFQPEIAEPNPLLSNVFSIATLVPWWGSMGANVRNLTAKSSTALVGSLFLVSLGVSLGLFYTFWLKLNLFQLFGYGAPIWLVTITLGRYALINRSQIKN</sequence>
<dbReference type="Pfam" id="PF25147">
    <property type="entry name" value="Ribophorin_II_C"/>
    <property type="match status" value="1"/>
</dbReference>
<dbReference type="PANTHER" id="PTHR12640">
    <property type="entry name" value="RIBOPHORIN II"/>
    <property type="match status" value="1"/>
</dbReference>
<evidence type="ECO:0000256" key="1">
    <source>
        <dbReference type="ARBA" id="ARBA00004477"/>
    </source>
</evidence>
<feature type="domain" description="Ribophorin II C-terminal" evidence="9">
    <location>
        <begin position="141"/>
        <end position="232"/>
    </location>
</feature>
<feature type="transmembrane region" description="Helical" evidence="7">
    <location>
        <begin position="209"/>
        <end position="230"/>
    </location>
</feature>
<evidence type="ECO:0000259" key="9">
    <source>
        <dbReference type="Pfam" id="PF25147"/>
    </source>
</evidence>
<evidence type="ECO:0000256" key="5">
    <source>
        <dbReference type="ARBA" id="ARBA00022989"/>
    </source>
</evidence>
<feature type="signal peptide" evidence="8">
    <location>
        <begin position="1"/>
        <end position="22"/>
    </location>
</feature>
<keyword evidence="6 7" id="KW-0472">Membrane</keyword>